<comment type="caution">
    <text evidence="6">The sequence shown here is derived from an EMBL/GenBank/DDBJ whole genome shotgun (WGS) entry which is preliminary data.</text>
</comment>
<dbReference type="SUPFAM" id="SSF57783">
    <property type="entry name" value="Zinc beta-ribbon"/>
    <property type="match status" value="1"/>
</dbReference>
<dbReference type="GO" id="GO:0003743">
    <property type="term" value="F:translation initiation factor activity"/>
    <property type="evidence" value="ECO:0007669"/>
    <property type="project" value="UniProtKB-KW"/>
</dbReference>
<reference evidence="6 7" key="1">
    <citation type="journal article" date="2019" name="Fungal Biol. Biotechnol.">
        <title>Draft genome sequence of fastidious pathogen Ceratobasidium theobromae, which causes vascular-streak dieback in Theobroma cacao.</title>
        <authorList>
            <person name="Ali S.S."/>
            <person name="Asman A."/>
            <person name="Shao J."/>
            <person name="Firmansyah A.P."/>
            <person name="Susilo A.W."/>
            <person name="Rosmana A."/>
            <person name="McMahon P."/>
            <person name="Junaid M."/>
            <person name="Guest D."/>
            <person name="Kheng T.Y."/>
            <person name="Meinhardt L.W."/>
            <person name="Bailey B.A."/>
        </authorList>
    </citation>
    <scope>NUCLEOTIDE SEQUENCE [LARGE SCALE GENOMIC DNA]</scope>
    <source>
        <strain evidence="6 7">CT2</strain>
    </source>
</reference>
<dbReference type="OrthoDB" id="361102at2759"/>
<dbReference type="InterPro" id="IPR013083">
    <property type="entry name" value="Znf_RING/FYVE/PHD"/>
</dbReference>
<keyword evidence="6" id="KW-0648">Protein biosynthesis</keyword>
<evidence type="ECO:0000256" key="4">
    <source>
        <dbReference type="SAM" id="MobiDB-lite"/>
    </source>
</evidence>
<dbReference type="EMBL" id="SSOP01000145">
    <property type="protein sequence ID" value="KAB5590790.1"/>
    <property type="molecule type" value="Genomic_DNA"/>
</dbReference>
<keyword evidence="2" id="KW-0805">Transcription regulation</keyword>
<comment type="similarity">
    <text evidence="1">Belongs to the TFIIE alpha subunit family.</text>
</comment>
<gene>
    <name evidence="6" type="ORF">CTheo_5784</name>
</gene>
<evidence type="ECO:0000256" key="1">
    <source>
        <dbReference type="ARBA" id="ARBA00008947"/>
    </source>
</evidence>
<keyword evidence="3" id="KW-0804">Transcription</keyword>
<accession>A0A5N5QGC8</accession>
<evidence type="ECO:0000259" key="5">
    <source>
        <dbReference type="PROSITE" id="PS51344"/>
    </source>
</evidence>
<dbReference type="AlphaFoldDB" id="A0A5N5QGC8"/>
<dbReference type="Gene3D" id="3.30.40.10">
    <property type="entry name" value="Zinc/RING finger domain, C3HC4 (zinc finger)"/>
    <property type="match status" value="1"/>
</dbReference>
<feature type="compositionally biased region" description="Basic and acidic residues" evidence="4">
    <location>
        <begin position="252"/>
        <end position="267"/>
    </location>
</feature>
<dbReference type="Proteomes" id="UP000383932">
    <property type="component" value="Unassembled WGS sequence"/>
</dbReference>
<dbReference type="InterPro" id="IPR039997">
    <property type="entry name" value="TFE"/>
</dbReference>
<evidence type="ECO:0000256" key="2">
    <source>
        <dbReference type="ARBA" id="ARBA00023015"/>
    </source>
</evidence>
<dbReference type="PROSITE" id="PS51344">
    <property type="entry name" value="HTH_TFE_IIE"/>
    <property type="match status" value="1"/>
</dbReference>
<evidence type="ECO:0000256" key="3">
    <source>
        <dbReference type="ARBA" id="ARBA00023163"/>
    </source>
</evidence>
<feature type="region of interest" description="Disordered" evidence="4">
    <location>
        <begin position="250"/>
        <end position="277"/>
    </location>
</feature>
<dbReference type="SMART" id="SM00531">
    <property type="entry name" value="TFIIE"/>
    <property type="match status" value="1"/>
</dbReference>
<feature type="domain" description="HTH TFE/IIEalpha-type" evidence="5">
    <location>
        <begin position="12"/>
        <end position="104"/>
    </location>
</feature>
<name>A0A5N5QGC8_9AGAM</name>
<dbReference type="PANTHER" id="PTHR13097">
    <property type="entry name" value="TRANSCRIPTION INITIATION FACTOR IIE, ALPHA SUBUNIT"/>
    <property type="match status" value="1"/>
</dbReference>
<protein>
    <submittedName>
        <fullName evidence="6">Transcription initiation factor TFIIE alpha subunit</fullName>
    </submittedName>
</protein>
<evidence type="ECO:0000313" key="6">
    <source>
        <dbReference type="EMBL" id="KAB5590790.1"/>
    </source>
</evidence>
<organism evidence="6 7">
    <name type="scientific">Ceratobasidium theobromae</name>
    <dbReference type="NCBI Taxonomy" id="1582974"/>
    <lineage>
        <taxon>Eukaryota</taxon>
        <taxon>Fungi</taxon>
        <taxon>Dikarya</taxon>
        <taxon>Basidiomycota</taxon>
        <taxon>Agaricomycotina</taxon>
        <taxon>Agaricomycetes</taxon>
        <taxon>Cantharellales</taxon>
        <taxon>Ceratobasidiaceae</taxon>
        <taxon>Ceratobasidium</taxon>
    </lineage>
</organism>
<dbReference type="InterPro" id="IPR017919">
    <property type="entry name" value="TFIIE/TFIIEa_HTH"/>
</dbReference>
<sequence length="422" mass="47510">MPPQSNETTRALQTLVQHVARAFYESRLVVVLDQLARLPVIKEEELAGRVGVTLKELNKVTAVLTNDRLIKVYRQNELKSERAQRAVPRSYYWIDYQDFCNVVKWRISAMQRAIEQQLRNELNNKGYICTQCQKTFTPLDVDRLYDFTRNAFLCDICGGELTDNENAENVRGGKDRMQRFNTQTTYIVDGLRKVESAVLAPFDVAEWVRKNAQAAAPDGTPVDDGLQIAGANGTGKAQLTRVSVIMEDDKTDEALRKEREKKADAKRQQNALPEWHLQSTVSGHLTTLGLKNEAQNAQYALATADQAKVDIKPYAQGEVDLDAYYSSLNKHDSSESGTPPRPDGPTDSQSSLGKRERELADDEDSPSSKLQKPNNSDLDDSKNPIVYVAGEAKRFLDITEAEQELMTPEEYQTYAELMIQLT</sequence>
<dbReference type="Pfam" id="PF02002">
    <property type="entry name" value="TFIIE_alpha"/>
    <property type="match status" value="1"/>
</dbReference>
<evidence type="ECO:0000313" key="7">
    <source>
        <dbReference type="Proteomes" id="UP000383932"/>
    </source>
</evidence>
<dbReference type="GO" id="GO:0005673">
    <property type="term" value="C:transcription factor TFIIE complex"/>
    <property type="evidence" value="ECO:0007669"/>
    <property type="project" value="TreeGrafter"/>
</dbReference>
<keyword evidence="6" id="KW-0396">Initiation factor</keyword>
<keyword evidence="7" id="KW-1185">Reference proteome</keyword>
<feature type="region of interest" description="Disordered" evidence="4">
    <location>
        <begin position="328"/>
        <end position="384"/>
    </location>
</feature>
<dbReference type="InterPro" id="IPR002853">
    <property type="entry name" value="TFIIE_asu"/>
</dbReference>
<dbReference type="PANTHER" id="PTHR13097:SF7">
    <property type="entry name" value="GENERAL TRANSCRIPTION FACTOR IIE SUBUNIT 1"/>
    <property type="match status" value="1"/>
</dbReference>
<proteinExistence type="inferred from homology"/>
<dbReference type="InterPro" id="IPR024550">
    <property type="entry name" value="TFIIEa/SarR/Rpc3_HTH_dom"/>
</dbReference>
<feature type="compositionally biased region" description="Polar residues" evidence="4">
    <location>
        <begin position="367"/>
        <end position="376"/>
    </location>
</feature>
<dbReference type="GO" id="GO:0006367">
    <property type="term" value="P:transcription initiation at RNA polymerase II promoter"/>
    <property type="evidence" value="ECO:0007669"/>
    <property type="project" value="InterPro"/>
</dbReference>